<organism evidence="1 2">
    <name type="scientific">candidate division WWE3 bacterium RBG_19FT_COMBO_34_6</name>
    <dbReference type="NCBI Taxonomy" id="1802612"/>
    <lineage>
        <taxon>Bacteria</taxon>
        <taxon>Katanobacteria</taxon>
    </lineage>
</organism>
<protein>
    <submittedName>
        <fullName evidence="1">Uncharacterized protein</fullName>
    </submittedName>
</protein>
<dbReference type="AlphaFoldDB" id="A0A1F4UMS6"/>
<gene>
    <name evidence="1" type="ORF">A2V49_04610</name>
</gene>
<dbReference type="Proteomes" id="UP000178615">
    <property type="component" value="Unassembled WGS sequence"/>
</dbReference>
<evidence type="ECO:0000313" key="2">
    <source>
        <dbReference type="Proteomes" id="UP000178615"/>
    </source>
</evidence>
<comment type="caution">
    <text evidence="1">The sequence shown here is derived from an EMBL/GenBank/DDBJ whole genome shotgun (WGS) entry which is preliminary data.</text>
</comment>
<name>A0A1F4UMS6_UNCKA</name>
<dbReference type="EMBL" id="MEUV01000010">
    <property type="protein sequence ID" value="OGC46258.1"/>
    <property type="molecule type" value="Genomic_DNA"/>
</dbReference>
<reference evidence="1 2" key="1">
    <citation type="journal article" date="2016" name="Nat. Commun.">
        <title>Thousands of microbial genomes shed light on interconnected biogeochemical processes in an aquifer system.</title>
        <authorList>
            <person name="Anantharaman K."/>
            <person name="Brown C.T."/>
            <person name="Hug L.A."/>
            <person name="Sharon I."/>
            <person name="Castelle C.J."/>
            <person name="Probst A.J."/>
            <person name="Thomas B.C."/>
            <person name="Singh A."/>
            <person name="Wilkins M.J."/>
            <person name="Karaoz U."/>
            <person name="Brodie E.L."/>
            <person name="Williams K.H."/>
            <person name="Hubbard S.S."/>
            <person name="Banfield J.F."/>
        </authorList>
    </citation>
    <scope>NUCLEOTIDE SEQUENCE [LARGE SCALE GENOMIC DNA]</scope>
</reference>
<sequence length="79" mass="9000">MTKIWMVPGNCYKTLAPLYDHTGKCIVSDQILIFNETREGFPWGKALVFQSFSKIGDNSSYLGDIYLSVKQAEYLESLE</sequence>
<proteinExistence type="predicted"/>
<evidence type="ECO:0000313" key="1">
    <source>
        <dbReference type="EMBL" id="OGC46258.1"/>
    </source>
</evidence>
<accession>A0A1F4UMS6</accession>